<reference evidence="3 4" key="1">
    <citation type="submission" date="2020-06" db="EMBL/GenBank/DDBJ databases">
        <title>High-quality draft genome of sulfate reducer Desulfobacter latus type strain AcrS2 isolated from marine sediment.</title>
        <authorList>
            <person name="Hoppe M."/>
            <person name="Larsen C.K."/>
            <person name="Marshall I.P.G."/>
            <person name="Schramm A."/>
            <person name="Marietou A.G."/>
        </authorList>
    </citation>
    <scope>NUCLEOTIDE SEQUENCE [LARGE SCALE GENOMIC DNA]</scope>
    <source>
        <strain evidence="3 4">AcRS2</strain>
    </source>
</reference>
<dbReference type="Gene3D" id="3.90.70.50">
    <property type="entry name" value="Peptidase C10, streptopain"/>
    <property type="match status" value="1"/>
</dbReference>
<proteinExistence type="predicted"/>
<dbReference type="Pfam" id="PF01640">
    <property type="entry name" value="Peptidase_C10"/>
    <property type="match status" value="1"/>
</dbReference>
<dbReference type="InterPro" id="IPR038765">
    <property type="entry name" value="Papain-like_cys_pep_sf"/>
</dbReference>
<keyword evidence="4" id="KW-1185">Reference proteome</keyword>
<dbReference type="InterPro" id="IPR044934">
    <property type="entry name" value="Streptopain_sf"/>
</dbReference>
<feature type="signal peptide" evidence="2">
    <location>
        <begin position="1"/>
        <end position="30"/>
    </location>
</feature>
<accession>A0A850SVN5</accession>
<dbReference type="PROSITE" id="PS00018">
    <property type="entry name" value="EF_HAND_1"/>
    <property type="match status" value="1"/>
</dbReference>
<dbReference type="Proteomes" id="UP000553343">
    <property type="component" value="Unassembled WGS sequence"/>
</dbReference>
<dbReference type="EMBL" id="JACADJ010000033">
    <property type="protein sequence ID" value="NWH05414.1"/>
    <property type="molecule type" value="Genomic_DNA"/>
</dbReference>
<evidence type="ECO:0000256" key="2">
    <source>
        <dbReference type="SAM" id="SignalP"/>
    </source>
</evidence>
<feature type="active site" description="Nucleophile" evidence="1">
    <location>
        <position position="199"/>
    </location>
</feature>
<gene>
    <name evidence="3" type="ORF">HXW94_10515</name>
</gene>
<dbReference type="InterPro" id="IPR018247">
    <property type="entry name" value="EF_Hand_1_Ca_BS"/>
</dbReference>
<dbReference type="GO" id="GO:0008234">
    <property type="term" value="F:cysteine-type peptidase activity"/>
    <property type="evidence" value="ECO:0007669"/>
    <property type="project" value="InterPro"/>
</dbReference>
<dbReference type="SUPFAM" id="SSF54001">
    <property type="entry name" value="Cysteine proteinases"/>
    <property type="match status" value="1"/>
</dbReference>
<organism evidence="3 4">
    <name type="scientific">Desulfobacter latus</name>
    <dbReference type="NCBI Taxonomy" id="2292"/>
    <lineage>
        <taxon>Bacteria</taxon>
        <taxon>Pseudomonadati</taxon>
        <taxon>Thermodesulfobacteriota</taxon>
        <taxon>Desulfobacteria</taxon>
        <taxon>Desulfobacterales</taxon>
        <taxon>Desulfobacteraceae</taxon>
        <taxon>Desulfobacter</taxon>
    </lineage>
</organism>
<sequence>MSNQYVKVRTPSAFVVFTLFLLIFLSPAFALTTQDKAEIIAENFIAYAKRFKTIEKVRPLETNLAGAESPVLSGWIIDLSDKGYIVLPSSTAAYPIKAYSFDTKFDDLPEPFKIFIKKELEARARAGDAAPKRTSLVSEALTPEQTARNLLLTWDEKEHRRVAQAYTPSDFLVKTQWNQGFPYNKFLPEIDGQNVATGCVNTALAQVMKYHGHPRSGRGISSSYTWNNQELTVILHHPYYWTNMPDTPGMSAQPHIQDEIAILFKDIGIINKTQFGITESSAYLHKDSVIKHLGFSNTMATMSNSNTDAFFSTLKAQIDQELPVLLSLPGHMVIADGYHEDGTGRNFHLNMGWGGTDNNFYYLDQNIVTTNKIYPPSLEMIYNVKPCTGPDCESPDPVTQSMPPVLNNRFDDLILKENASTLKIRVDARDGNGDAVILKTISSNPDAVSAALENDILSLTPLQGSSGNAATVRVTAEAGGQAVSKDFLVVITGDAITLGPSQNQTGKFGSQDAVYTHKIILQGACTISGDRGYSNQAFYMGLKNSRGQVIVAITDDFGAADIPSPLPLDVYTLSVSLKSGGWFYPYTQGDHDEYVIQVKAPDFSASTSQLADLLGVDMSRTVFTVPGDVDGDFQVTVADKILELRMLTHGGDLPEWDQGDDTSGNGTIGIEDVIYWP</sequence>
<keyword evidence="2" id="KW-0732">Signal</keyword>
<protein>
    <submittedName>
        <fullName evidence="3">C10 family peptidase</fullName>
    </submittedName>
</protein>
<dbReference type="GO" id="GO:0006508">
    <property type="term" value="P:proteolysis"/>
    <property type="evidence" value="ECO:0007669"/>
    <property type="project" value="InterPro"/>
</dbReference>
<evidence type="ECO:0000313" key="4">
    <source>
        <dbReference type="Proteomes" id="UP000553343"/>
    </source>
</evidence>
<evidence type="ECO:0000313" key="3">
    <source>
        <dbReference type="EMBL" id="NWH05414.1"/>
    </source>
</evidence>
<dbReference type="RefSeq" id="WP_178366868.1">
    <property type="nucleotide sequence ID" value="NZ_JACADJ010000033.1"/>
</dbReference>
<comment type="caution">
    <text evidence="3">The sequence shown here is derived from an EMBL/GenBank/DDBJ whole genome shotgun (WGS) entry which is preliminary data.</text>
</comment>
<dbReference type="AlphaFoldDB" id="A0A850SVN5"/>
<dbReference type="PRINTS" id="PR00797">
    <property type="entry name" value="STREPTOPAIN"/>
</dbReference>
<evidence type="ECO:0000256" key="1">
    <source>
        <dbReference type="PIRSR" id="PIRSR600200-1"/>
    </source>
</evidence>
<feature type="chain" id="PRO_5032993111" evidence="2">
    <location>
        <begin position="31"/>
        <end position="677"/>
    </location>
</feature>
<dbReference type="InterPro" id="IPR000200">
    <property type="entry name" value="Peptidase_C10"/>
</dbReference>
<name>A0A850SVN5_9BACT</name>
<feature type="active site" description="Proton acceptor" evidence="1">
    <location>
        <position position="331"/>
    </location>
</feature>